<evidence type="ECO:0000313" key="3">
    <source>
        <dbReference type="EMBL" id="MBW0460990.1"/>
    </source>
</evidence>
<feature type="compositionally biased region" description="Polar residues" evidence="1">
    <location>
        <begin position="149"/>
        <end position="161"/>
    </location>
</feature>
<evidence type="ECO:0000256" key="1">
    <source>
        <dbReference type="SAM" id="MobiDB-lite"/>
    </source>
</evidence>
<feature type="chain" id="PRO_5040113128" evidence="2">
    <location>
        <begin position="25"/>
        <end position="263"/>
    </location>
</feature>
<feature type="region of interest" description="Disordered" evidence="1">
    <location>
        <begin position="233"/>
        <end position="263"/>
    </location>
</feature>
<evidence type="ECO:0000313" key="4">
    <source>
        <dbReference type="Proteomes" id="UP000765509"/>
    </source>
</evidence>
<gene>
    <name evidence="3" type="ORF">O181_000705</name>
</gene>
<dbReference type="AlphaFoldDB" id="A0A9Q3GB49"/>
<dbReference type="Proteomes" id="UP000765509">
    <property type="component" value="Unassembled WGS sequence"/>
</dbReference>
<comment type="caution">
    <text evidence="3">The sequence shown here is derived from an EMBL/GenBank/DDBJ whole genome shotgun (WGS) entry which is preliminary data.</text>
</comment>
<protein>
    <submittedName>
        <fullName evidence="3">Uncharacterized protein</fullName>
    </submittedName>
</protein>
<reference evidence="3" key="1">
    <citation type="submission" date="2021-03" db="EMBL/GenBank/DDBJ databases">
        <title>Draft genome sequence of rust myrtle Austropuccinia psidii MF-1, a brazilian biotype.</title>
        <authorList>
            <person name="Quecine M.C."/>
            <person name="Pachon D.M.R."/>
            <person name="Bonatelli M.L."/>
            <person name="Correr F.H."/>
            <person name="Franceschini L.M."/>
            <person name="Leite T.F."/>
            <person name="Margarido G.R.A."/>
            <person name="Almeida C.A."/>
            <person name="Ferrarezi J.A."/>
            <person name="Labate C.A."/>
        </authorList>
    </citation>
    <scope>NUCLEOTIDE SEQUENCE</scope>
    <source>
        <strain evidence="3">MF-1</strain>
    </source>
</reference>
<sequence length="263" mass="29370">MLALFRIAIYCLFVLSCSLSKAGAIQDLRGQSSVISAERPPWRSKSFPTDWPRTSEDKLEPCMYKSMRSLSPPVSDWASHELSEFKAESVRSSEALWRSRPRSSQAYPQEDPFDSYSRFLSIQRPLSASKEESSSDTPASLTDVEFERSPSNVLQKQQNRSFPARKLSGWQRRKKRTEKSFSQSSLESPEVGAHPQEFETLSSTTPTTSNLASDEPKASLFADLIISELLSKSPIESESPALPHSRSASEDGGCLKGKYKATF</sequence>
<feature type="compositionally biased region" description="Low complexity" evidence="1">
    <location>
        <begin position="200"/>
        <end position="209"/>
    </location>
</feature>
<keyword evidence="2" id="KW-0732">Signal</keyword>
<accession>A0A9Q3GB49</accession>
<name>A0A9Q3GB49_9BASI</name>
<dbReference type="EMBL" id="AVOT02000090">
    <property type="protein sequence ID" value="MBW0460990.1"/>
    <property type="molecule type" value="Genomic_DNA"/>
</dbReference>
<feature type="signal peptide" evidence="2">
    <location>
        <begin position="1"/>
        <end position="24"/>
    </location>
</feature>
<proteinExistence type="predicted"/>
<feature type="region of interest" description="Disordered" evidence="1">
    <location>
        <begin position="126"/>
        <end position="215"/>
    </location>
</feature>
<organism evidence="3 4">
    <name type="scientific">Austropuccinia psidii MF-1</name>
    <dbReference type="NCBI Taxonomy" id="1389203"/>
    <lineage>
        <taxon>Eukaryota</taxon>
        <taxon>Fungi</taxon>
        <taxon>Dikarya</taxon>
        <taxon>Basidiomycota</taxon>
        <taxon>Pucciniomycotina</taxon>
        <taxon>Pucciniomycetes</taxon>
        <taxon>Pucciniales</taxon>
        <taxon>Sphaerophragmiaceae</taxon>
        <taxon>Austropuccinia</taxon>
    </lineage>
</organism>
<evidence type="ECO:0000256" key="2">
    <source>
        <dbReference type="SAM" id="SignalP"/>
    </source>
</evidence>
<keyword evidence="4" id="KW-1185">Reference proteome</keyword>
<dbReference type="PROSITE" id="PS51257">
    <property type="entry name" value="PROKAR_LIPOPROTEIN"/>
    <property type="match status" value="1"/>
</dbReference>